<proteinExistence type="predicted"/>
<dbReference type="InterPro" id="IPR010995">
    <property type="entry name" value="DNA_repair_Rad51/TF_NusA_a-hlx"/>
</dbReference>
<dbReference type="Gene3D" id="1.10.150.20">
    <property type="entry name" value="5' to 3' exonuclease, C-terminal subdomain"/>
    <property type="match status" value="2"/>
</dbReference>
<comment type="caution">
    <text evidence="2">The sequence shown here is derived from an EMBL/GenBank/DDBJ whole genome shotgun (WGS) entry which is preliminary data.</text>
</comment>
<evidence type="ECO:0000313" key="2">
    <source>
        <dbReference type="EMBL" id="KPL78130.1"/>
    </source>
</evidence>
<evidence type="ECO:0000259" key="1">
    <source>
        <dbReference type="Pfam" id="PF14229"/>
    </source>
</evidence>
<protein>
    <submittedName>
        <fullName evidence="2">Ferredoxin</fullName>
    </submittedName>
</protein>
<dbReference type="Proteomes" id="UP000050514">
    <property type="component" value="Unassembled WGS sequence"/>
</dbReference>
<dbReference type="OrthoDB" id="9794786at2"/>
<dbReference type="STRING" id="360411.AC812_01515"/>
<accession>A0A0N8GNH7</accession>
<dbReference type="InterPro" id="IPR025567">
    <property type="entry name" value="DUF4332"/>
</dbReference>
<dbReference type="EMBL" id="LGHJ01000006">
    <property type="protein sequence ID" value="KPL78130.1"/>
    <property type="molecule type" value="Genomic_DNA"/>
</dbReference>
<dbReference type="AlphaFoldDB" id="A0A0N8GNH7"/>
<dbReference type="RefSeq" id="WP_061913086.1">
    <property type="nucleotide sequence ID" value="NZ_DF967971.1"/>
</dbReference>
<evidence type="ECO:0000313" key="3">
    <source>
        <dbReference type="Proteomes" id="UP000050514"/>
    </source>
</evidence>
<sequence length="134" mass="14915">MTALAKIEGIGEKYAAKLQEAGVTTLEGLLEKGKTPQGRKALAEATGISEKLILEWVNLADLFRIKGIGEEYSDLLEEAGVDTVVELAQRNPENLLAKMTEINEQKKLVRRLPVLSQVQDWVEQAKKLPRVVEY</sequence>
<dbReference type="PATRIC" id="fig|360411.5.peg.489"/>
<reference evidence="2 3" key="1">
    <citation type="submission" date="2015-07" db="EMBL/GenBank/DDBJ databases">
        <title>Draft genome of Bellilinea caldifistulae DSM 17877.</title>
        <authorList>
            <person name="Hemp J."/>
            <person name="Ward L.M."/>
            <person name="Pace L.A."/>
            <person name="Fischer W.W."/>
        </authorList>
    </citation>
    <scope>NUCLEOTIDE SEQUENCE [LARGE SCALE GENOMIC DNA]</scope>
    <source>
        <strain evidence="2 3">GOMI-1</strain>
    </source>
</reference>
<feature type="domain" description="DUF4332" evidence="1">
    <location>
        <begin position="8"/>
        <end position="128"/>
    </location>
</feature>
<dbReference type="SUPFAM" id="SSF47794">
    <property type="entry name" value="Rad51 N-terminal domain-like"/>
    <property type="match status" value="2"/>
</dbReference>
<organism evidence="2 3">
    <name type="scientific">Bellilinea caldifistulae</name>
    <dbReference type="NCBI Taxonomy" id="360411"/>
    <lineage>
        <taxon>Bacteria</taxon>
        <taxon>Bacillati</taxon>
        <taxon>Chloroflexota</taxon>
        <taxon>Anaerolineae</taxon>
        <taxon>Anaerolineales</taxon>
        <taxon>Anaerolineaceae</taxon>
        <taxon>Bellilinea</taxon>
    </lineage>
</organism>
<name>A0A0N8GNH7_9CHLR</name>
<gene>
    <name evidence="2" type="ORF">AC812_01515</name>
</gene>
<keyword evidence="3" id="KW-1185">Reference proteome</keyword>
<dbReference type="Pfam" id="PF14229">
    <property type="entry name" value="DUF4332"/>
    <property type="match status" value="1"/>
</dbReference>
<dbReference type="GO" id="GO:0000166">
    <property type="term" value="F:nucleotide binding"/>
    <property type="evidence" value="ECO:0007669"/>
    <property type="project" value="InterPro"/>
</dbReference>